<dbReference type="PANTHER" id="PTHR42894">
    <property type="entry name" value="N-(5'-PHOSPHORIBOSYL)ANTHRANILATE ISOMERASE"/>
    <property type="match status" value="1"/>
</dbReference>
<dbReference type="NCBIfam" id="NF002295">
    <property type="entry name" value="PRK01222.1-1"/>
    <property type="match status" value="1"/>
</dbReference>
<dbReference type="InterPro" id="IPR011060">
    <property type="entry name" value="RibuloseP-bd_barrel"/>
</dbReference>
<comment type="caution">
    <text evidence="11">The sequence shown here is derived from an EMBL/GenBank/DDBJ whole genome shotgun (WGS) entry which is preliminary data.</text>
</comment>
<dbReference type="CDD" id="cd00405">
    <property type="entry name" value="PRAI"/>
    <property type="match status" value="1"/>
</dbReference>
<feature type="domain" description="N-(5'phosphoribosyl) anthranilate isomerase (PRAI)" evidence="10">
    <location>
        <begin position="6"/>
        <end position="206"/>
    </location>
</feature>
<evidence type="ECO:0000313" key="12">
    <source>
        <dbReference type="Proteomes" id="UP000265366"/>
    </source>
</evidence>
<evidence type="ECO:0000256" key="9">
    <source>
        <dbReference type="HAMAP-Rule" id="MF_00135"/>
    </source>
</evidence>
<dbReference type="InterPro" id="IPR013785">
    <property type="entry name" value="Aldolase_TIM"/>
</dbReference>
<proteinExistence type="inferred from homology"/>
<comment type="similarity">
    <text evidence="9">Belongs to the TrpF family.</text>
</comment>
<evidence type="ECO:0000259" key="10">
    <source>
        <dbReference type="Pfam" id="PF00697"/>
    </source>
</evidence>
<dbReference type="EMBL" id="QXFM01000066">
    <property type="protein sequence ID" value="RIV88622.1"/>
    <property type="molecule type" value="Genomic_DNA"/>
</dbReference>
<evidence type="ECO:0000256" key="6">
    <source>
        <dbReference type="ARBA" id="ARBA00022822"/>
    </source>
</evidence>
<dbReference type="Proteomes" id="UP000265366">
    <property type="component" value="Unassembled WGS sequence"/>
</dbReference>
<evidence type="ECO:0000256" key="1">
    <source>
        <dbReference type="ARBA" id="ARBA00001164"/>
    </source>
</evidence>
<sequence length="217" mass="23203">MAPPLIKICGLSTPEAIDAAVAAGATHVGLVHFKPSPRHVSIGRAADLRERVPAHVKTVLLTVNMEPAQTSDIVQVVRPDVLQLHGQETPEWVQLMREHSDLEIWKAIGVKDQASLEQAQRYRPFAHRLLYDAPAGALPGGNGLALDWRLLAQFRHEAEWGLAGGLDAGNVAEAIRQTRAPLVDASSGVESARGVKDTDKIAAFCEAARAAMAALPG</sequence>
<comment type="pathway">
    <text evidence="2 9">Amino-acid biosynthesis; L-tryptophan biosynthesis; L-tryptophan from chorismate: step 3/5.</text>
</comment>
<dbReference type="GO" id="GO:0000162">
    <property type="term" value="P:L-tryptophan biosynthetic process"/>
    <property type="evidence" value="ECO:0007669"/>
    <property type="project" value="UniProtKB-UniRule"/>
</dbReference>
<comment type="catalytic activity">
    <reaction evidence="1 9">
        <text>N-(5-phospho-beta-D-ribosyl)anthranilate = 1-(2-carboxyphenylamino)-1-deoxy-D-ribulose 5-phosphate</text>
        <dbReference type="Rhea" id="RHEA:21540"/>
        <dbReference type="ChEBI" id="CHEBI:18277"/>
        <dbReference type="ChEBI" id="CHEBI:58613"/>
        <dbReference type="EC" id="5.3.1.24"/>
    </reaction>
</comment>
<dbReference type="InterPro" id="IPR044643">
    <property type="entry name" value="TrpF_fam"/>
</dbReference>
<name>A0A3A1P6Q7_9SPHN</name>
<reference evidence="11 12" key="1">
    <citation type="submission" date="2018-08" db="EMBL/GenBank/DDBJ databases">
        <title>Erythrobacter zhengii sp.nov., a bacterium isolated from deep-sea sediment.</title>
        <authorList>
            <person name="Fang C."/>
            <person name="Wu Y.-H."/>
            <person name="Sun C."/>
            <person name="Wang H."/>
            <person name="Cheng H."/>
            <person name="Meng F.-X."/>
            <person name="Wang C.-S."/>
            <person name="Xu X.-W."/>
        </authorList>
    </citation>
    <scope>NUCLEOTIDE SEQUENCE [LARGE SCALE GENOMIC DNA]</scope>
    <source>
        <strain evidence="11 12">CCTCC AB 2015396</strain>
    </source>
</reference>
<dbReference type="SUPFAM" id="SSF51366">
    <property type="entry name" value="Ribulose-phoshate binding barrel"/>
    <property type="match status" value="1"/>
</dbReference>
<accession>A0A3A1P6Q7</accession>
<evidence type="ECO:0000256" key="2">
    <source>
        <dbReference type="ARBA" id="ARBA00004664"/>
    </source>
</evidence>
<gene>
    <name evidence="9" type="primary">trpF</name>
    <name evidence="11" type="ORF">D2V17_06945</name>
</gene>
<dbReference type="HAMAP" id="MF_00135">
    <property type="entry name" value="PRAI"/>
    <property type="match status" value="1"/>
</dbReference>
<keyword evidence="12" id="KW-1185">Reference proteome</keyword>
<evidence type="ECO:0000256" key="5">
    <source>
        <dbReference type="ARBA" id="ARBA00022605"/>
    </source>
</evidence>
<keyword evidence="7 9" id="KW-0057">Aromatic amino acid biosynthesis</keyword>
<dbReference type="AlphaFoldDB" id="A0A3A1P6Q7"/>
<evidence type="ECO:0000256" key="7">
    <source>
        <dbReference type="ARBA" id="ARBA00023141"/>
    </source>
</evidence>
<keyword evidence="8 9" id="KW-0413">Isomerase</keyword>
<dbReference type="Pfam" id="PF00697">
    <property type="entry name" value="PRAI"/>
    <property type="match status" value="1"/>
</dbReference>
<keyword evidence="6 9" id="KW-0822">Tryptophan biosynthesis</keyword>
<organism evidence="11 12">
    <name type="scientific">Aurantiacibacter xanthus</name>
    <dbReference type="NCBI Taxonomy" id="1784712"/>
    <lineage>
        <taxon>Bacteria</taxon>
        <taxon>Pseudomonadati</taxon>
        <taxon>Pseudomonadota</taxon>
        <taxon>Alphaproteobacteria</taxon>
        <taxon>Sphingomonadales</taxon>
        <taxon>Erythrobacteraceae</taxon>
        <taxon>Aurantiacibacter</taxon>
    </lineage>
</organism>
<evidence type="ECO:0000256" key="3">
    <source>
        <dbReference type="ARBA" id="ARBA00012572"/>
    </source>
</evidence>
<dbReference type="PANTHER" id="PTHR42894:SF1">
    <property type="entry name" value="N-(5'-PHOSPHORIBOSYL)ANTHRANILATE ISOMERASE"/>
    <property type="match status" value="1"/>
</dbReference>
<dbReference type="InterPro" id="IPR001240">
    <property type="entry name" value="PRAI_dom"/>
</dbReference>
<keyword evidence="5 9" id="KW-0028">Amino-acid biosynthesis</keyword>
<dbReference type="OrthoDB" id="9796196at2"/>
<evidence type="ECO:0000256" key="8">
    <source>
        <dbReference type="ARBA" id="ARBA00023235"/>
    </source>
</evidence>
<dbReference type="EC" id="5.3.1.24" evidence="3 9"/>
<dbReference type="Gene3D" id="3.20.20.70">
    <property type="entry name" value="Aldolase class I"/>
    <property type="match status" value="1"/>
</dbReference>
<dbReference type="RefSeq" id="WP_119592358.1">
    <property type="nucleotide sequence ID" value="NZ_QXFM01000066.1"/>
</dbReference>
<evidence type="ECO:0000313" key="11">
    <source>
        <dbReference type="EMBL" id="RIV88622.1"/>
    </source>
</evidence>
<evidence type="ECO:0000256" key="4">
    <source>
        <dbReference type="ARBA" id="ARBA00022272"/>
    </source>
</evidence>
<dbReference type="GO" id="GO:0004640">
    <property type="term" value="F:phosphoribosylanthranilate isomerase activity"/>
    <property type="evidence" value="ECO:0007669"/>
    <property type="project" value="UniProtKB-UniRule"/>
</dbReference>
<dbReference type="UniPathway" id="UPA00035">
    <property type="reaction ID" value="UER00042"/>
</dbReference>
<protein>
    <recommendedName>
        <fullName evidence="4 9">N-(5'-phosphoribosyl)anthranilate isomerase</fullName>
        <shortName evidence="9">PRAI</shortName>
        <ecNumber evidence="3 9">5.3.1.24</ecNumber>
    </recommendedName>
</protein>